<keyword evidence="4" id="KW-1185">Reference proteome</keyword>
<feature type="region of interest" description="Disordered" evidence="1">
    <location>
        <begin position="23"/>
        <end position="118"/>
    </location>
</feature>
<organism evidence="3 4">
    <name type="scientific">Lacipirellula parvula</name>
    <dbReference type="NCBI Taxonomy" id="2650471"/>
    <lineage>
        <taxon>Bacteria</taxon>
        <taxon>Pseudomonadati</taxon>
        <taxon>Planctomycetota</taxon>
        <taxon>Planctomycetia</taxon>
        <taxon>Pirellulales</taxon>
        <taxon>Lacipirellulaceae</taxon>
        <taxon>Lacipirellula</taxon>
    </lineage>
</organism>
<evidence type="ECO:0000313" key="3">
    <source>
        <dbReference type="EMBL" id="BBO33861.1"/>
    </source>
</evidence>
<dbReference type="Proteomes" id="UP000326837">
    <property type="component" value="Chromosome"/>
</dbReference>
<dbReference type="EMBL" id="AP021861">
    <property type="protein sequence ID" value="BBO33861.1"/>
    <property type="molecule type" value="Genomic_DNA"/>
</dbReference>
<protein>
    <submittedName>
        <fullName evidence="3">Uncharacterized protein</fullName>
    </submittedName>
</protein>
<feature type="chain" id="PRO_5024872719" evidence="2">
    <location>
        <begin position="19"/>
        <end position="118"/>
    </location>
</feature>
<accession>A0A5K7XG50</accession>
<evidence type="ECO:0000256" key="2">
    <source>
        <dbReference type="SAM" id="SignalP"/>
    </source>
</evidence>
<gene>
    <name evidence="3" type="ORF">PLANPX_3473</name>
</gene>
<dbReference type="KEGG" id="lpav:PLANPX_3473"/>
<keyword evidence="2" id="KW-0732">Signal</keyword>
<evidence type="ECO:0000313" key="4">
    <source>
        <dbReference type="Proteomes" id="UP000326837"/>
    </source>
</evidence>
<sequence length="118" mass="12005">MRRVRPLALTLSLAVACAAAVGCSPDRQSGMNKKPEPAAADADAESSEPQSTADSAVSSDSTPPPAATGVSGFQMPDSKSMLITDEAMTSSLSAPVADPIAPHGQPMQQTPLIPTMVK</sequence>
<reference evidence="4" key="1">
    <citation type="submission" date="2019-10" db="EMBL/GenBank/DDBJ databases">
        <title>Lacipirellula parvula gen. nov., sp. nov., representing a lineage of planctomycetes widespread in freshwater anoxic habitats, and description of the family Lacipirellulaceae.</title>
        <authorList>
            <person name="Dedysh S.N."/>
            <person name="Kulichevskaya I.S."/>
            <person name="Beletsky A.V."/>
            <person name="Rakitin A.L."/>
            <person name="Mardanov A.V."/>
            <person name="Ivanova A.A."/>
            <person name="Saltykova V.X."/>
            <person name="Rijpstra W.I.C."/>
            <person name="Sinninghe Damste J.S."/>
            <person name="Ravin N.V."/>
        </authorList>
    </citation>
    <scope>NUCLEOTIDE SEQUENCE [LARGE SCALE GENOMIC DNA]</scope>
    <source>
        <strain evidence="4">PX69</strain>
    </source>
</reference>
<name>A0A5K7XG50_9BACT</name>
<evidence type="ECO:0000256" key="1">
    <source>
        <dbReference type="SAM" id="MobiDB-lite"/>
    </source>
</evidence>
<dbReference type="RefSeq" id="WP_152099548.1">
    <property type="nucleotide sequence ID" value="NZ_AP021861.1"/>
</dbReference>
<feature type="signal peptide" evidence="2">
    <location>
        <begin position="1"/>
        <end position="18"/>
    </location>
</feature>
<dbReference type="PROSITE" id="PS51257">
    <property type="entry name" value="PROKAR_LIPOPROTEIN"/>
    <property type="match status" value="1"/>
</dbReference>
<feature type="compositionally biased region" description="Low complexity" evidence="1">
    <location>
        <begin position="37"/>
        <end position="61"/>
    </location>
</feature>
<proteinExistence type="predicted"/>
<dbReference type="AlphaFoldDB" id="A0A5K7XG50"/>